<dbReference type="AlphaFoldDB" id="A0A533I8H3"/>
<evidence type="ECO:0000313" key="1">
    <source>
        <dbReference type="EMBL" id="TKW67393.1"/>
    </source>
</evidence>
<dbReference type="Proteomes" id="UP000315344">
    <property type="component" value="Unassembled WGS sequence"/>
</dbReference>
<reference evidence="1 2" key="1">
    <citation type="journal article" date="2017" name="Nat. Commun.">
        <title>In situ click chemistry generation of cyclooxygenase-2 inhibitors.</title>
        <authorList>
            <person name="Bhardwaj A."/>
            <person name="Kaur J."/>
            <person name="Wuest M."/>
            <person name="Wuest F."/>
        </authorList>
    </citation>
    <scope>NUCLEOTIDE SEQUENCE [LARGE SCALE GENOMIC DNA]</scope>
    <source>
        <strain evidence="1">S2_012_000_R3_94</strain>
    </source>
</reference>
<gene>
    <name evidence="1" type="ORF">DI616_07030</name>
</gene>
<proteinExistence type="predicted"/>
<dbReference type="InterPro" id="IPR029063">
    <property type="entry name" value="SAM-dependent_MTases_sf"/>
</dbReference>
<dbReference type="EMBL" id="VAFL01000004">
    <property type="protein sequence ID" value="TKW67393.1"/>
    <property type="molecule type" value="Genomic_DNA"/>
</dbReference>
<name>A0A533I8H3_PARDE</name>
<evidence type="ECO:0000313" key="2">
    <source>
        <dbReference type="Proteomes" id="UP000315344"/>
    </source>
</evidence>
<protein>
    <recommendedName>
        <fullName evidence="3">Class I SAM-dependent methyltransferase</fullName>
    </recommendedName>
</protein>
<dbReference type="SUPFAM" id="SSF53335">
    <property type="entry name" value="S-adenosyl-L-methionine-dependent methyltransferases"/>
    <property type="match status" value="1"/>
</dbReference>
<accession>A0A533I8H3</accession>
<comment type="caution">
    <text evidence="1">The sequence shown here is derived from an EMBL/GenBank/DDBJ whole genome shotgun (WGS) entry which is preliminary data.</text>
</comment>
<dbReference type="Gene3D" id="3.40.50.150">
    <property type="entry name" value="Vaccinia Virus protein VP39"/>
    <property type="match status" value="1"/>
</dbReference>
<organism evidence="1 2">
    <name type="scientific">Paracoccus denitrificans</name>
    <dbReference type="NCBI Taxonomy" id="266"/>
    <lineage>
        <taxon>Bacteria</taxon>
        <taxon>Pseudomonadati</taxon>
        <taxon>Pseudomonadota</taxon>
        <taxon>Alphaproteobacteria</taxon>
        <taxon>Rhodobacterales</taxon>
        <taxon>Paracoccaceae</taxon>
        <taxon>Paracoccus</taxon>
    </lineage>
</organism>
<sequence length="234" mass="26171">MGISINVATQMARIAPLLSECENGIMLGRQKMHFRRPQWTPRLIKALAQLGITATPDDIFQTDGFCETFLKTIGWPPLKSLDFSAIEGAEFIHDLSEPVGNDLQGRFDLIYDGGTTEHVFDIAQSFRNVDAMLADGGIFVSTVATDGWFGHGFYQVGPDIPWRYWGASLGYEVLGVWTFSRAGREPPLKISDPTGQSRGAEQRFDVPQFINYVVRKTPRSTPPKPVIQSHYINY</sequence>
<evidence type="ECO:0008006" key="3">
    <source>
        <dbReference type="Google" id="ProtNLM"/>
    </source>
</evidence>